<evidence type="ECO:0008006" key="3">
    <source>
        <dbReference type="Google" id="ProtNLM"/>
    </source>
</evidence>
<gene>
    <name evidence="1" type="ORF">C1H69_10925</name>
</gene>
<dbReference type="OrthoDB" id="483160at2"/>
<name>A0A2N7U418_9GAMM</name>
<dbReference type="PANTHER" id="PTHR40267">
    <property type="entry name" value="BLR3294 PROTEIN"/>
    <property type="match status" value="1"/>
</dbReference>
<dbReference type="Pfam" id="PF17645">
    <property type="entry name" value="Amdase"/>
    <property type="match status" value="1"/>
</dbReference>
<organism evidence="1 2">
    <name type="scientific">Billgrantia endophytica</name>
    <dbReference type="NCBI Taxonomy" id="2033802"/>
    <lineage>
        <taxon>Bacteria</taxon>
        <taxon>Pseudomonadati</taxon>
        <taxon>Pseudomonadota</taxon>
        <taxon>Gammaproteobacteria</taxon>
        <taxon>Oceanospirillales</taxon>
        <taxon>Halomonadaceae</taxon>
        <taxon>Billgrantia</taxon>
    </lineage>
</organism>
<accession>A0A2N7U418</accession>
<dbReference type="InterPro" id="IPR053714">
    <property type="entry name" value="Iso_Racemase_Enz_sf"/>
</dbReference>
<dbReference type="PANTHER" id="PTHR40267:SF1">
    <property type="entry name" value="BLR3294 PROTEIN"/>
    <property type="match status" value="1"/>
</dbReference>
<dbReference type="Gene3D" id="3.40.50.12500">
    <property type="match status" value="1"/>
</dbReference>
<sequence length="261" mass="28499">MRPNACLGILLPDDGPTDYEWYELGQGTVPGEQDLPRIEVGKIPSDGHHEREALTALGAVDRLSPVGRALVREGGAQAVVWACTSGSFIGGLEWARAQSRDLEATLGVPVTSTALAFHEALAALGQRRVDLLSPYPDDVTRQLVAFLHDGGVTVERVRVLDCPYAADSHQADIAEEVRQFCREQQGSKVPLLVPDTAVNTLRLLEALNREACRIVLTANQVSLWAGLKRLAWPELSRHLLADLASGTEMQRRARLFDRLLG</sequence>
<comment type="caution">
    <text evidence="1">The sequence shown here is derived from an EMBL/GenBank/DDBJ whole genome shotgun (WGS) entry which is preliminary data.</text>
</comment>
<protein>
    <recommendedName>
        <fullName evidence="3">Maleate cis-trans isomerase</fullName>
    </recommendedName>
</protein>
<reference evidence="1 2" key="1">
    <citation type="submission" date="2018-01" db="EMBL/GenBank/DDBJ databases">
        <title>Halomonas endophytica sp. nov., isolated from storage liquid in the stems of Populus euphratica.</title>
        <authorList>
            <person name="Chen C."/>
        </authorList>
    </citation>
    <scope>NUCLEOTIDE SEQUENCE [LARGE SCALE GENOMIC DNA]</scope>
    <source>
        <strain evidence="1 2">MC28</strain>
    </source>
</reference>
<dbReference type="AlphaFoldDB" id="A0A2N7U418"/>
<dbReference type="Proteomes" id="UP000235803">
    <property type="component" value="Unassembled WGS sequence"/>
</dbReference>
<keyword evidence="2" id="KW-1185">Reference proteome</keyword>
<dbReference type="InterPro" id="IPR026286">
    <property type="entry name" value="MaiA/AMDase"/>
</dbReference>
<evidence type="ECO:0000313" key="2">
    <source>
        <dbReference type="Proteomes" id="UP000235803"/>
    </source>
</evidence>
<dbReference type="RefSeq" id="WP_102653439.1">
    <property type="nucleotide sequence ID" value="NZ_PNRF01000021.1"/>
</dbReference>
<evidence type="ECO:0000313" key="1">
    <source>
        <dbReference type="EMBL" id="PMR75185.1"/>
    </source>
</evidence>
<dbReference type="EMBL" id="PNRF01000021">
    <property type="protein sequence ID" value="PMR75185.1"/>
    <property type="molecule type" value="Genomic_DNA"/>
</dbReference>
<proteinExistence type="predicted"/>